<accession>A0A286UPY6</accession>
<protein>
    <submittedName>
        <fullName evidence="2">Uncharacterized protein</fullName>
    </submittedName>
</protein>
<proteinExistence type="predicted"/>
<dbReference type="EMBL" id="NBII01000002">
    <property type="protein sequence ID" value="PAV21657.1"/>
    <property type="molecule type" value="Genomic_DNA"/>
</dbReference>
<dbReference type="InParanoid" id="A0A286UPY6"/>
<organism evidence="2 3">
    <name type="scientific">Pyrrhoderma noxium</name>
    <dbReference type="NCBI Taxonomy" id="2282107"/>
    <lineage>
        <taxon>Eukaryota</taxon>
        <taxon>Fungi</taxon>
        <taxon>Dikarya</taxon>
        <taxon>Basidiomycota</taxon>
        <taxon>Agaricomycotina</taxon>
        <taxon>Agaricomycetes</taxon>
        <taxon>Hymenochaetales</taxon>
        <taxon>Hymenochaetaceae</taxon>
        <taxon>Pyrrhoderma</taxon>
    </lineage>
</organism>
<dbReference type="AlphaFoldDB" id="A0A286UPY6"/>
<dbReference type="Proteomes" id="UP000217199">
    <property type="component" value="Unassembled WGS sequence"/>
</dbReference>
<comment type="caution">
    <text evidence="2">The sequence shown here is derived from an EMBL/GenBank/DDBJ whole genome shotgun (WGS) entry which is preliminary data.</text>
</comment>
<gene>
    <name evidence="2" type="ORF">PNOK_0161400</name>
</gene>
<evidence type="ECO:0000313" key="3">
    <source>
        <dbReference type="Proteomes" id="UP000217199"/>
    </source>
</evidence>
<evidence type="ECO:0000313" key="2">
    <source>
        <dbReference type="EMBL" id="PAV21657.1"/>
    </source>
</evidence>
<sequence>MNSIAVELIQIIFSYACADDHGKTARTLGLVSKGFRAIAAPLEFRSLLIAGPQQLSRLLQRLEAPLTNHHFEGYIGLEREYRFDFEITKQIRHILICDVSSTHSLASDSCTASSSSSPSSPSPSPTRTDFWSTPEGQKASLEYSDCSENFRTCIKSLLRCTSSTLQSLSILAYSNPMVHSVLSGMDFPRLRYLAVKSRSSRIQSDYFSANASFFVHPTAPQLRQLHYDGPSWAREYRGMKMCFSFINPFIKDLSSRYPQLNHLVIKDQNLSDTDTLIQVLRGLSTSEYSQCAGMTHRAKAFVIQMSPTNESDAGFQQLVKHRELLTAAVERIPFKFLEVRVPTLASSPEGKGCFEAMLDEWAYQIVN</sequence>
<reference evidence="2 3" key="1">
    <citation type="journal article" date="2017" name="Mol. Ecol.">
        <title>Comparative and population genomic landscape of Phellinus noxius: A hypervariable fungus causing root rot in trees.</title>
        <authorList>
            <person name="Chung C.L."/>
            <person name="Lee T.J."/>
            <person name="Akiba M."/>
            <person name="Lee H.H."/>
            <person name="Kuo T.H."/>
            <person name="Liu D."/>
            <person name="Ke H.M."/>
            <person name="Yokoi T."/>
            <person name="Roa M.B."/>
            <person name="Lu M.J."/>
            <person name="Chang Y.Y."/>
            <person name="Ann P.J."/>
            <person name="Tsai J.N."/>
            <person name="Chen C.Y."/>
            <person name="Tzean S.S."/>
            <person name="Ota Y."/>
            <person name="Hattori T."/>
            <person name="Sahashi N."/>
            <person name="Liou R.F."/>
            <person name="Kikuchi T."/>
            <person name="Tsai I.J."/>
        </authorList>
    </citation>
    <scope>NUCLEOTIDE SEQUENCE [LARGE SCALE GENOMIC DNA]</scope>
    <source>
        <strain evidence="2 3">FFPRI411160</strain>
    </source>
</reference>
<feature type="region of interest" description="Disordered" evidence="1">
    <location>
        <begin position="110"/>
        <end position="133"/>
    </location>
</feature>
<name>A0A286UPY6_9AGAM</name>
<dbReference type="OrthoDB" id="3256367at2759"/>
<evidence type="ECO:0000256" key="1">
    <source>
        <dbReference type="SAM" id="MobiDB-lite"/>
    </source>
</evidence>
<keyword evidence="3" id="KW-1185">Reference proteome</keyword>